<protein>
    <submittedName>
        <fullName evidence="1">Uncharacterized protein</fullName>
    </submittedName>
</protein>
<dbReference type="EMBL" id="JACHMH010000001">
    <property type="protein sequence ID" value="MBB4681050.1"/>
    <property type="molecule type" value="Genomic_DNA"/>
</dbReference>
<reference evidence="1 2" key="1">
    <citation type="submission" date="2020-08" db="EMBL/GenBank/DDBJ databases">
        <title>Sequencing the genomes of 1000 actinobacteria strains.</title>
        <authorList>
            <person name="Klenk H.-P."/>
        </authorList>
    </citation>
    <scope>NUCLEOTIDE SEQUENCE [LARGE SCALE GENOMIC DNA]</scope>
    <source>
        <strain evidence="1 2">DSM 44230</strain>
    </source>
</reference>
<evidence type="ECO:0000313" key="2">
    <source>
        <dbReference type="Proteomes" id="UP000533598"/>
    </source>
</evidence>
<organism evidence="1 2">
    <name type="scientific">Crossiella cryophila</name>
    <dbReference type="NCBI Taxonomy" id="43355"/>
    <lineage>
        <taxon>Bacteria</taxon>
        <taxon>Bacillati</taxon>
        <taxon>Actinomycetota</taxon>
        <taxon>Actinomycetes</taxon>
        <taxon>Pseudonocardiales</taxon>
        <taxon>Pseudonocardiaceae</taxon>
        <taxon>Crossiella</taxon>
    </lineage>
</organism>
<accession>A0A7W7FXF3</accession>
<keyword evidence="2" id="KW-1185">Reference proteome</keyword>
<comment type="caution">
    <text evidence="1">The sequence shown here is derived from an EMBL/GenBank/DDBJ whole genome shotgun (WGS) entry which is preliminary data.</text>
</comment>
<dbReference type="Proteomes" id="UP000533598">
    <property type="component" value="Unassembled WGS sequence"/>
</dbReference>
<evidence type="ECO:0000313" key="1">
    <source>
        <dbReference type="EMBL" id="MBB4681050.1"/>
    </source>
</evidence>
<proteinExistence type="predicted"/>
<sequence>MGGDRADYLTGGLRPLTCPGCATEVLVKKNSPEHTSVQWTTGTTACPVLSGADRPSAQVAGCPRLRAGIEAAVVQGRLAVSDG</sequence>
<gene>
    <name evidence="1" type="ORF">HNR67_007168</name>
</gene>
<dbReference type="AlphaFoldDB" id="A0A7W7FXF3"/>
<name>A0A7W7FXF3_9PSEU</name>
<dbReference type="RefSeq" id="WP_185007318.1">
    <property type="nucleotide sequence ID" value="NZ_BAAAUI010000039.1"/>
</dbReference>